<accession>A0ABT8SP73</accession>
<dbReference type="Proteomes" id="UP001169063">
    <property type="component" value="Unassembled WGS sequence"/>
</dbReference>
<evidence type="ECO:0000313" key="2">
    <source>
        <dbReference type="EMBL" id="MDO1560369.1"/>
    </source>
</evidence>
<dbReference type="RefSeq" id="WP_302110800.1">
    <property type="nucleotide sequence ID" value="NZ_JAUKTR010000006.1"/>
</dbReference>
<protein>
    <submittedName>
        <fullName evidence="2">RNA-binding protein</fullName>
    </submittedName>
</protein>
<keyword evidence="3" id="KW-1185">Reference proteome</keyword>
<feature type="region of interest" description="Disordered" evidence="1">
    <location>
        <begin position="321"/>
        <end position="347"/>
    </location>
</feature>
<sequence length="347" mass="36747">MSSISGSEIEVFLDETPGETRLVIARDGRFERLLIERETDVPAHRLGARSVGRVAEVQSGLGAAFVDLGVGAPFGFLPLGKAKAPPVGAFVEVEVSAEPRERKGPVLRLIGPAEGPARLLSSGPSICDQMAITAPRVEPITGVAAIQASWDAEEEALGQGDIFAEWGLDLAVQRTRALVAVDIDHAPVAGRDPRRARAEANRQGLLQAARLIRLKGWGGTVAIDLAGTGFDGAKLTEQARAAFAGDEAVMGPLSRFGVLQLALPWRRTPIEERLLEGGRPSLETRAIGAVRLLRHALLSDRAAPRLTLVCSPEEAERATPLAARLGPRALVQPDPSRGPGRASVEEA</sequence>
<reference evidence="2" key="1">
    <citation type="submission" date="2023-07" db="EMBL/GenBank/DDBJ databases">
        <title>Brevundimonas soil sp. nov., isolated from the soil of chemical plant.</title>
        <authorList>
            <person name="Wu N."/>
        </authorList>
    </citation>
    <scope>NUCLEOTIDE SEQUENCE</scope>
    <source>
        <strain evidence="2">XZ-24</strain>
    </source>
</reference>
<proteinExistence type="predicted"/>
<name>A0ABT8SP73_9CAUL</name>
<dbReference type="EMBL" id="JAUKTR010000006">
    <property type="protein sequence ID" value="MDO1560369.1"/>
    <property type="molecule type" value="Genomic_DNA"/>
</dbReference>
<evidence type="ECO:0000256" key="1">
    <source>
        <dbReference type="SAM" id="MobiDB-lite"/>
    </source>
</evidence>
<comment type="caution">
    <text evidence="2">The sequence shown here is derived from an EMBL/GenBank/DDBJ whole genome shotgun (WGS) entry which is preliminary data.</text>
</comment>
<evidence type="ECO:0000313" key="3">
    <source>
        <dbReference type="Proteomes" id="UP001169063"/>
    </source>
</evidence>
<gene>
    <name evidence="2" type="ORF">Q0812_13115</name>
</gene>
<organism evidence="2 3">
    <name type="scientific">Peiella sedimenti</name>
    <dbReference type="NCBI Taxonomy" id="3061083"/>
    <lineage>
        <taxon>Bacteria</taxon>
        <taxon>Pseudomonadati</taxon>
        <taxon>Pseudomonadota</taxon>
        <taxon>Alphaproteobacteria</taxon>
        <taxon>Caulobacterales</taxon>
        <taxon>Caulobacteraceae</taxon>
        <taxon>Peiella</taxon>
    </lineage>
</organism>